<dbReference type="Pfam" id="PF05426">
    <property type="entry name" value="Alginate_lyase"/>
    <property type="match status" value="1"/>
</dbReference>
<dbReference type="STRING" id="93222.NA29_15685"/>
<dbReference type="GO" id="GO:0045135">
    <property type="term" value="F:poly(beta-D-mannuronate) lyase activity"/>
    <property type="evidence" value="ECO:0007669"/>
    <property type="project" value="UniProtKB-EC"/>
</dbReference>
<dbReference type="GeneID" id="88094937"/>
<dbReference type="SUPFAM" id="SSF48230">
    <property type="entry name" value="Chondroitin AC/alginate lyase"/>
    <property type="match status" value="1"/>
</dbReference>
<proteinExistence type="predicted"/>
<sequence length="324" mass="35620">MSFTIGAYAAQGDCPAPPPGNPDIRAMGYYSDAASSVIDPRLKAESDAAAKPLNDFASHVTKSADAYARTADAAAARCTLTWLDAWADSGAMLGRMVHVNNDQSDYMRQWIHGALALAYLRTQAAATPQQRASIEPWLRKLSAANLAYWDEPKHKRNNHYYWTGIGIMATAVAVRDDALLKTAQGIFRTGIDAIEPDGSLPMEMARKRRALHYHDYATAPLVMMAELARLRGEDWYVYRQGALERLAARVADGYRDPAWFNAQSGSVQETGSPKASSGWVEFYRLRSPDPARFQSMHDAGPFRDPRMGGNLTFMATNGIVPSAN</sequence>
<dbReference type="GO" id="GO:0042597">
    <property type="term" value="C:periplasmic space"/>
    <property type="evidence" value="ECO:0007669"/>
    <property type="project" value="InterPro"/>
</dbReference>
<evidence type="ECO:0000256" key="1">
    <source>
        <dbReference type="ARBA" id="ARBA00022729"/>
    </source>
</evidence>
<feature type="domain" description="Alginate lyase" evidence="3">
    <location>
        <begin position="24"/>
        <end position="260"/>
    </location>
</feature>
<dbReference type="InterPro" id="IPR008397">
    <property type="entry name" value="Alginate_lyase_dom"/>
</dbReference>
<evidence type="ECO:0000313" key="4">
    <source>
        <dbReference type="EMBL" id="SNU85075.1"/>
    </source>
</evidence>
<keyword evidence="5" id="KW-1185">Reference proteome</keyword>
<organism evidence="4 5">
    <name type="scientific">Pandoraea sputorum</name>
    <dbReference type="NCBI Taxonomy" id="93222"/>
    <lineage>
        <taxon>Bacteria</taxon>
        <taxon>Pseudomonadati</taxon>
        <taxon>Pseudomonadota</taxon>
        <taxon>Betaproteobacteria</taxon>
        <taxon>Burkholderiales</taxon>
        <taxon>Burkholderiaceae</taxon>
        <taxon>Pandoraea</taxon>
    </lineage>
</organism>
<dbReference type="RefSeq" id="WP_224786778.1">
    <property type="nucleotide sequence ID" value="NZ_CABPRX010000002.1"/>
</dbReference>
<keyword evidence="1" id="KW-0732">Signal</keyword>
<protein>
    <submittedName>
        <fullName evidence="4">Alginate lyase</fullName>
        <ecNumber evidence="4">4.2.2.3</ecNumber>
    </submittedName>
</protein>
<reference evidence="4 5" key="1">
    <citation type="submission" date="2017-06" db="EMBL/GenBank/DDBJ databases">
        <authorList>
            <consortium name="Pathogen Informatics"/>
        </authorList>
    </citation>
    <scope>NUCLEOTIDE SEQUENCE [LARGE SCALE GENOMIC DNA]</scope>
    <source>
        <strain evidence="4 5">NCTC13161</strain>
    </source>
</reference>
<dbReference type="Proteomes" id="UP000215126">
    <property type="component" value="Chromosome 1"/>
</dbReference>
<evidence type="ECO:0000256" key="2">
    <source>
        <dbReference type="ARBA" id="ARBA00023239"/>
    </source>
</evidence>
<accession>A0A239SHZ3</accession>
<dbReference type="EMBL" id="LT906435">
    <property type="protein sequence ID" value="SNU85075.1"/>
    <property type="molecule type" value="Genomic_DNA"/>
</dbReference>
<gene>
    <name evidence="4" type="primary">algL</name>
    <name evidence="4" type="ORF">SAMEA4530655_02293</name>
</gene>
<dbReference type="AlphaFoldDB" id="A0A239SHZ3"/>
<dbReference type="EC" id="4.2.2.3" evidence="4"/>
<dbReference type="InterPro" id="IPR008929">
    <property type="entry name" value="Chondroitin_lyas"/>
</dbReference>
<keyword evidence="2 4" id="KW-0456">Lyase</keyword>
<evidence type="ECO:0000313" key="5">
    <source>
        <dbReference type="Proteomes" id="UP000215126"/>
    </source>
</evidence>
<name>A0A239SHZ3_9BURK</name>
<evidence type="ECO:0000259" key="3">
    <source>
        <dbReference type="Pfam" id="PF05426"/>
    </source>
</evidence>
<dbReference type="Gene3D" id="1.50.10.100">
    <property type="entry name" value="Chondroitin AC/alginate lyase"/>
    <property type="match status" value="1"/>
</dbReference>